<sequence length="156" mass="18149">MTEEDRKQRYIRQRNAGALPWELEDSAPVEPEHPVFSQGIQQDASAAPVNEGARVQPLPDDFQPDPVYIEFLEVHHGIDREFTLAQLVEFKLYWRETGEARKAWQNKFKNHVIYQWKRSQSETGQRANRSTAEKLTDTSWADGIQLDFDDTDDTDD</sequence>
<feature type="domain" description="DnaT DNA-binding" evidence="1">
    <location>
        <begin position="56"/>
        <end position="123"/>
    </location>
</feature>
<dbReference type="Proteomes" id="UP000028006">
    <property type="component" value="Unassembled WGS sequence"/>
</dbReference>
<evidence type="ECO:0000259" key="1">
    <source>
        <dbReference type="Pfam" id="PF17948"/>
    </source>
</evidence>
<accession>A0A081N8B3</accession>
<proteinExistence type="predicted"/>
<dbReference type="InterPro" id="IPR040480">
    <property type="entry name" value="DnaT_DNA_bind"/>
</dbReference>
<name>A0A081N8B3_9GAMM</name>
<organism evidence="2 3">
    <name type="scientific">Endozoicomonas montiporae</name>
    <dbReference type="NCBI Taxonomy" id="1027273"/>
    <lineage>
        <taxon>Bacteria</taxon>
        <taxon>Pseudomonadati</taxon>
        <taxon>Pseudomonadota</taxon>
        <taxon>Gammaproteobacteria</taxon>
        <taxon>Oceanospirillales</taxon>
        <taxon>Endozoicomonadaceae</taxon>
        <taxon>Endozoicomonas</taxon>
    </lineage>
</organism>
<dbReference type="Gene3D" id="1.10.8.1180">
    <property type="match status" value="1"/>
</dbReference>
<keyword evidence="3" id="KW-1185">Reference proteome</keyword>
<dbReference type="AlphaFoldDB" id="A0A081N8B3"/>
<gene>
    <name evidence="2" type="ORF">GZ77_10255</name>
</gene>
<dbReference type="RefSeq" id="WP_034874702.1">
    <property type="nucleotide sequence ID" value="NZ_JOKG01000002.1"/>
</dbReference>
<evidence type="ECO:0000313" key="2">
    <source>
        <dbReference type="EMBL" id="KEQ14686.1"/>
    </source>
</evidence>
<comment type="caution">
    <text evidence="2">The sequence shown here is derived from an EMBL/GenBank/DDBJ whole genome shotgun (WGS) entry which is preliminary data.</text>
</comment>
<evidence type="ECO:0000313" key="3">
    <source>
        <dbReference type="Proteomes" id="UP000028006"/>
    </source>
</evidence>
<dbReference type="EMBL" id="JOKG01000002">
    <property type="protein sequence ID" value="KEQ14686.1"/>
    <property type="molecule type" value="Genomic_DNA"/>
</dbReference>
<dbReference type="Pfam" id="PF17948">
    <property type="entry name" value="DnaT"/>
    <property type="match status" value="1"/>
</dbReference>
<protein>
    <recommendedName>
        <fullName evidence="1">DnaT DNA-binding domain-containing protein</fullName>
    </recommendedName>
</protein>
<reference evidence="2 3" key="1">
    <citation type="submission" date="2014-06" db="EMBL/GenBank/DDBJ databases">
        <title>Whole Genome Sequences of Three Symbiotic Endozoicomonas Bacteria.</title>
        <authorList>
            <person name="Neave M.J."/>
            <person name="Apprill A."/>
            <person name="Voolstra C.R."/>
        </authorList>
    </citation>
    <scope>NUCLEOTIDE SEQUENCE [LARGE SCALE GENOMIC DNA]</scope>
    <source>
        <strain evidence="2 3">LMG 24815</strain>
    </source>
</reference>